<accession>A5GBV3</accession>
<evidence type="ECO:0000313" key="3">
    <source>
        <dbReference type="EMBL" id="ABQ24939.1"/>
    </source>
</evidence>
<organism evidence="3 4">
    <name type="scientific">Geotalea uraniireducens (strain Rf4)</name>
    <name type="common">Geobacter uraniireducens</name>
    <dbReference type="NCBI Taxonomy" id="351605"/>
    <lineage>
        <taxon>Bacteria</taxon>
        <taxon>Pseudomonadati</taxon>
        <taxon>Thermodesulfobacteriota</taxon>
        <taxon>Desulfuromonadia</taxon>
        <taxon>Geobacterales</taxon>
        <taxon>Geobacteraceae</taxon>
        <taxon>Geotalea</taxon>
    </lineage>
</organism>
<dbReference type="EMBL" id="CP000698">
    <property type="protein sequence ID" value="ABQ24939.1"/>
    <property type="molecule type" value="Genomic_DNA"/>
</dbReference>
<keyword evidence="2" id="KW-0812">Transmembrane</keyword>
<gene>
    <name evidence="3" type="ordered locus">Gura_0729</name>
</gene>
<keyword evidence="4" id="KW-1185">Reference proteome</keyword>
<feature type="region of interest" description="Disordered" evidence="1">
    <location>
        <begin position="81"/>
        <end position="122"/>
    </location>
</feature>
<proteinExistence type="predicted"/>
<reference evidence="3 4" key="1">
    <citation type="submission" date="2007-05" db="EMBL/GenBank/DDBJ databases">
        <title>Complete sequence of Geobacter uraniireducens Rf4.</title>
        <authorList>
            <consortium name="US DOE Joint Genome Institute"/>
            <person name="Copeland A."/>
            <person name="Lucas S."/>
            <person name="Lapidus A."/>
            <person name="Barry K."/>
            <person name="Detter J.C."/>
            <person name="Glavina del Rio T."/>
            <person name="Hammon N."/>
            <person name="Israni S."/>
            <person name="Dalin E."/>
            <person name="Tice H."/>
            <person name="Pitluck S."/>
            <person name="Chertkov O."/>
            <person name="Brettin T."/>
            <person name="Bruce D."/>
            <person name="Han C."/>
            <person name="Schmutz J."/>
            <person name="Larimer F."/>
            <person name="Land M."/>
            <person name="Hauser L."/>
            <person name="Kyrpides N."/>
            <person name="Mikhailova N."/>
            <person name="Shelobolina E."/>
            <person name="Aklujkar M."/>
            <person name="Lovley D."/>
            <person name="Richardson P."/>
        </authorList>
    </citation>
    <scope>NUCLEOTIDE SEQUENCE [LARGE SCALE GENOMIC DNA]</scope>
    <source>
        <strain evidence="3 4">Rf4</strain>
    </source>
</reference>
<dbReference type="AlphaFoldDB" id="A5GBV3"/>
<sequence length="122" mass="13560">MNICAHKKDAEEKRCRSLPAAFQDSRLVRIFTTGTTLRKGERMRKLLMMVILAGFFAASTAALAATGVDLNINIKGGNLPPAPTVQVVSKGDQGKHLGHYKSKKRDKEHEKEGRKRGKHKKH</sequence>
<feature type="transmembrane region" description="Helical" evidence="2">
    <location>
        <begin position="46"/>
        <end position="65"/>
    </location>
</feature>
<protein>
    <submittedName>
        <fullName evidence="3">Uncharacterized protein</fullName>
    </submittedName>
</protein>
<dbReference type="STRING" id="351605.Gura_0729"/>
<keyword evidence="2" id="KW-0472">Membrane</keyword>
<dbReference type="HOGENOM" id="CLU_2023420_0_0_7"/>
<name>A5GBV3_GEOUR</name>
<dbReference type="Proteomes" id="UP000006695">
    <property type="component" value="Chromosome"/>
</dbReference>
<dbReference type="KEGG" id="gur:Gura_0729"/>
<evidence type="ECO:0000256" key="1">
    <source>
        <dbReference type="SAM" id="MobiDB-lite"/>
    </source>
</evidence>
<keyword evidence="2" id="KW-1133">Transmembrane helix</keyword>
<evidence type="ECO:0000256" key="2">
    <source>
        <dbReference type="SAM" id="Phobius"/>
    </source>
</evidence>
<evidence type="ECO:0000313" key="4">
    <source>
        <dbReference type="Proteomes" id="UP000006695"/>
    </source>
</evidence>